<dbReference type="RefSeq" id="WP_131941409.1">
    <property type="nucleotide sequence ID" value="NZ_BAAAMX010000015.1"/>
</dbReference>
<dbReference type="Gene3D" id="3.40.50.720">
    <property type="entry name" value="NAD(P)-binding Rossmann-like Domain"/>
    <property type="match status" value="2"/>
</dbReference>
<protein>
    <submittedName>
        <fullName evidence="7">Hydroxyacid dehydrogenase</fullName>
    </submittedName>
</protein>
<reference evidence="7 8" key="1">
    <citation type="submission" date="2019-03" db="EMBL/GenBank/DDBJ databases">
        <title>Draft genome sequences of novel Actinobacteria.</title>
        <authorList>
            <person name="Sahin N."/>
            <person name="Ay H."/>
            <person name="Saygin H."/>
        </authorList>
    </citation>
    <scope>NUCLEOTIDE SEQUENCE [LARGE SCALE GENOMIC DNA]</scope>
    <source>
        <strain evidence="7 8">DSM 45347</strain>
    </source>
</reference>
<accession>A0A4R4NUU0</accession>
<dbReference type="InterPro" id="IPR029753">
    <property type="entry name" value="D-isomer_DH_CS"/>
</dbReference>
<dbReference type="CDD" id="cd12171">
    <property type="entry name" value="2-Hacid_dh_10"/>
    <property type="match status" value="1"/>
</dbReference>
<organism evidence="7 8">
    <name type="scientific">Actinomadura bangladeshensis</name>
    <dbReference type="NCBI Taxonomy" id="453573"/>
    <lineage>
        <taxon>Bacteria</taxon>
        <taxon>Bacillati</taxon>
        <taxon>Actinomycetota</taxon>
        <taxon>Actinomycetes</taxon>
        <taxon>Streptosporangiales</taxon>
        <taxon>Thermomonosporaceae</taxon>
        <taxon>Actinomadura</taxon>
    </lineage>
</organism>
<dbReference type="SUPFAM" id="SSF52283">
    <property type="entry name" value="Formate/glycerate dehydrogenase catalytic domain-like"/>
    <property type="match status" value="1"/>
</dbReference>
<evidence type="ECO:0000313" key="8">
    <source>
        <dbReference type="Proteomes" id="UP000295431"/>
    </source>
</evidence>
<dbReference type="AlphaFoldDB" id="A0A4R4NUU0"/>
<feature type="domain" description="D-isomer specific 2-hydroxyacid dehydrogenase NAD-binding" evidence="6">
    <location>
        <begin position="127"/>
        <end position="319"/>
    </location>
</feature>
<keyword evidence="3" id="KW-0520">NAD</keyword>
<dbReference type="GO" id="GO:0016616">
    <property type="term" value="F:oxidoreductase activity, acting on the CH-OH group of donors, NAD or NADP as acceptor"/>
    <property type="evidence" value="ECO:0007669"/>
    <property type="project" value="InterPro"/>
</dbReference>
<dbReference type="Proteomes" id="UP000295431">
    <property type="component" value="Unassembled WGS sequence"/>
</dbReference>
<evidence type="ECO:0000256" key="2">
    <source>
        <dbReference type="ARBA" id="ARBA00023002"/>
    </source>
</evidence>
<evidence type="ECO:0000259" key="5">
    <source>
        <dbReference type="Pfam" id="PF00389"/>
    </source>
</evidence>
<dbReference type="Pfam" id="PF02826">
    <property type="entry name" value="2-Hacid_dh_C"/>
    <property type="match status" value="1"/>
</dbReference>
<dbReference type="OrthoDB" id="9793626at2"/>
<sequence length="353" mass="36313">MRVLAAGDRFVLPDLLAGALAAELGGAAEVRRLELPWPDVPFGPVAEVDEASGDEDTMIEALAGMDACVTQMAPVTAKVLDNAPGLRLVAVARGGPVNVDLDAATARGVRVCYAPGRNATATAEYTVGLMLAVLRRIPETHAALAGRREWGGRYYAYEATGLELEGTPVGLIGGGAVGGRVARILEGFGADVQIYDPYLPGAGAASSVPRGGATPHTPRSGFAASLDDLLRRSRVVSLHARLTPGNRGMIGARELALMPPGSVLVNCARGPLVDEDALCDALESGHLMGAGLDTFAVEPPPAGSRLFGLPGVVMTPHLGGASRAVAERAARIVAAEVGRLHRGEPLAHCLNPA</sequence>
<dbReference type="Pfam" id="PF00389">
    <property type="entry name" value="2-Hacid_dh"/>
    <property type="match status" value="1"/>
</dbReference>
<comment type="similarity">
    <text evidence="1 4">Belongs to the D-isomer specific 2-hydroxyacid dehydrogenase family.</text>
</comment>
<dbReference type="SUPFAM" id="SSF51735">
    <property type="entry name" value="NAD(P)-binding Rossmann-fold domains"/>
    <property type="match status" value="1"/>
</dbReference>
<evidence type="ECO:0000256" key="3">
    <source>
        <dbReference type="ARBA" id="ARBA00023027"/>
    </source>
</evidence>
<evidence type="ECO:0000313" key="7">
    <source>
        <dbReference type="EMBL" id="TDC13245.1"/>
    </source>
</evidence>
<dbReference type="InterPro" id="IPR050857">
    <property type="entry name" value="D-2-hydroxyacid_DH"/>
</dbReference>
<dbReference type="InterPro" id="IPR006139">
    <property type="entry name" value="D-isomer_2_OHA_DH_cat_dom"/>
</dbReference>
<dbReference type="InterPro" id="IPR036291">
    <property type="entry name" value="NAD(P)-bd_dom_sf"/>
</dbReference>
<dbReference type="InterPro" id="IPR006140">
    <property type="entry name" value="D-isomer_DH_NAD-bd"/>
</dbReference>
<dbReference type="PROSITE" id="PS00671">
    <property type="entry name" value="D_2_HYDROXYACID_DH_3"/>
    <property type="match status" value="1"/>
</dbReference>
<proteinExistence type="inferred from homology"/>
<feature type="domain" description="D-isomer specific 2-hydroxyacid dehydrogenase catalytic" evidence="5">
    <location>
        <begin position="52"/>
        <end position="351"/>
    </location>
</feature>
<keyword evidence="2 4" id="KW-0560">Oxidoreductase</keyword>
<gene>
    <name evidence="7" type="ORF">E1284_20825</name>
</gene>
<dbReference type="PANTHER" id="PTHR42789">
    <property type="entry name" value="D-ISOMER SPECIFIC 2-HYDROXYACID DEHYDROGENASE FAMILY PROTEIN (AFU_ORTHOLOGUE AFUA_6G10090)"/>
    <property type="match status" value="1"/>
</dbReference>
<dbReference type="GO" id="GO:0051287">
    <property type="term" value="F:NAD binding"/>
    <property type="evidence" value="ECO:0007669"/>
    <property type="project" value="InterPro"/>
</dbReference>
<name>A0A4R4NUU0_9ACTN</name>
<evidence type="ECO:0000256" key="4">
    <source>
        <dbReference type="RuleBase" id="RU003719"/>
    </source>
</evidence>
<comment type="caution">
    <text evidence="7">The sequence shown here is derived from an EMBL/GenBank/DDBJ whole genome shotgun (WGS) entry which is preliminary data.</text>
</comment>
<evidence type="ECO:0000256" key="1">
    <source>
        <dbReference type="ARBA" id="ARBA00005854"/>
    </source>
</evidence>
<keyword evidence="8" id="KW-1185">Reference proteome</keyword>
<dbReference type="EMBL" id="SMJW01000105">
    <property type="protein sequence ID" value="TDC13245.1"/>
    <property type="molecule type" value="Genomic_DNA"/>
</dbReference>
<dbReference type="PANTHER" id="PTHR42789:SF1">
    <property type="entry name" value="D-ISOMER SPECIFIC 2-HYDROXYACID DEHYDROGENASE FAMILY PROTEIN (AFU_ORTHOLOGUE AFUA_6G10090)"/>
    <property type="match status" value="1"/>
</dbReference>
<evidence type="ECO:0000259" key="6">
    <source>
        <dbReference type="Pfam" id="PF02826"/>
    </source>
</evidence>